<evidence type="ECO:0000256" key="1">
    <source>
        <dbReference type="ARBA" id="ARBA00007074"/>
    </source>
</evidence>
<dbReference type="PANTHER" id="PTHR47053:SF1">
    <property type="entry name" value="MUREIN DD-ENDOPEPTIDASE MEPH-RELATED"/>
    <property type="match status" value="1"/>
</dbReference>
<sequence>MSKRSPRLLFTDEELAAPELKKAIRKADKRMKKLEKAEAKIPKKTVKKKQRVVDPKTGTVTTRLSFEEVDKKRPPSKLTHALRDTPGAAALSAVHREIREHEQDNVGVESAHGVEQAAERAVRLAQHAHRSHKEKPYRRADRAEAKADRANLRALDKTAQHHDPQFSSNPYSRWQQKQAIKREYAAAKAGKSAGNTVKASEATAKAARKAAENTKKAGEFIARHKKGFLIVGGIAAIIVLILCTVSSCSLLIQGGATGVNVSTYPSEDADMLAAEAQYCAMEAELQQYLDTYESTHDYDEYHFDLDDIEHDPYVLISAVTALKGKEWTIAEVGGVLEMLFEKQYILTETVTTETRYRTETRTGYYTDADGNLQSYEYDVQVPYTYYICTVKLENFNLSHVPVYIMSQDQLSLYAMYMATLGNRPDLFGGSEYIGKYYTADYEKYEIPPEALEDAQFAAIIKEAEKYLGYPYVWGGSSPATSFDCSGFVSYVYNNCGVGWSFGRLGAEGLRQLCTRVSAANVRPGDLVFFQGTYDTTGASHVGIYVGNNMMLHCGDPIQYTSLNSSYWQSHFLAYGRVPAP</sequence>
<dbReference type="GO" id="GO:0008234">
    <property type="term" value="F:cysteine-type peptidase activity"/>
    <property type="evidence" value="ECO:0007669"/>
    <property type="project" value="UniProtKB-KW"/>
</dbReference>
<feature type="transmembrane region" description="Helical" evidence="5">
    <location>
        <begin position="228"/>
        <end position="252"/>
    </location>
</feature>
<dbReference type="InterPro" id="IPR051202">
    <property type="entry name" value="Peptidase_C40"/>
</dbReference>
<dbReference type="InterPro" id="IPR000064">
    <property type="entry name" value="NLP_P60_dom"/>
</dbReference>
<dbReference type="SUPFAM" id="SSF54001">
    <property type="entry name" value="Cysteine proteinases"/>
    <property type="match status" value="1"/>
</dbReference>
<accession>A0AAW6C825</accession>
<dbReference type="Gene3D" id="3.90.1720.10">
    <property type="entry name" value="endopeptidase domain like (from Nostoc punctiforme)"/>
    <property type="match status" value="1"/>
</dbReference>
<dbReference type="EMBL" id="JAQLWO010000014">
    <property type="protein sequence ID" value="MDB7906929.1"/>
    <property type="molecule type" value="Genomic_DNA"/>
</dbReference>
<gene>
    <name evidence="7" type="ORF">PND83_13145</name>
</gene>
<evidence type="ECO:0000259" key="6">
    <source>
        <dbReference type="PROSITE" id="PS51935"/>
    </source>
</evidence>
<evidence type="ECO:0000256" key="5">
    <source>
        <dbReference type="SAM" id="Phobius"/>
    </source>
</evidence>
<dbReference type="PANTHER" id="PTHR47053">
    <property type="entry name" value="MUREIN DD-ENDOPEPTIDASE MEPH-RELATED"/>
    <property type="match status" value="1"/>
</dbReference>
<keyword evidence="2" id="KW-0645">Protease</keyword>
<keyword evidence="3" id="KW-0378">Hydrolase</keyword>
<dbReference type="Proteomes" id="UP001211006">
    <property type="component" value="Unassembled WGS sequence"/>
</dbReference>
<keyword evidence="5" id="KW-1133">Transmembrane helix</keyword>
<dbReference type="Pfam" id="PF00877">
    <property type="entry name" value="NLPC_P60"/>
    <property type="match status" value="1"/>
</dbReference>
<comment type="caution">
    <text evidence="7">The sequence shown here is derived from an EMBL/GenBank/DDBJ whole genome shotgun (WGS) entry which is preliminary data.</text>
</comment>
<evidence type="ECO:0000313" key="7">
    <source>
        <dbReference type="EMBL" id="MDB7906929.1"/>
    </source>
</evidence>
<dbReference type="InterPro" id="IPR038765">
    <property type="entry name" value="Papain-like_cys_pep_sf"/>
</dbReference>
<evidence type="ECO:0000256" key="3">
    <source>
        <dbReference type="ARBA" id="ARBA00022801"/>
    </source>
</evidence>
<evidence type="ECO:0000256" key="2">
    <source>
        <dbReference type="ARBA" id="ARBA00022670"/>
    </source>
</evidence>
<name>A0AAW6C825_FLAPL</name>
<dbReference type="AlphaFoldDB" id="A0AAW6C825"/>
<dbReference type="GO" id="GO:0006508">
    <property type="term" value="P:proteolysis"/>
    <property type="evidence" value="ECO:0007669"/>
    <property type="project" value="UniProtKB-KW"/>
</dbReference>
<keyword evidence="5" id="KW-0812">Transmembrane</keyword>
<feature type="domain" description="NlpC/P60" evidence="6">
    <location>
        <begin position="453"/>
        <end position="578"/>
    </location>
</feature>
<keyword evidence="4" id="KW-0788">Thiol protease</keyword>
<protein>
    <submittedName>
        <fullName evidence="7">NlpC/P60 family protein</fullName>
    </submittedName>
</protein>
<keyword evidence="5" id="KW-0472">Membrane</keyword>
<organism evidence="7 8">
    <name type="scientific">Flavonifractor plautii</name>
    <name type="common">Fusobacterium plautii</name>
    <dbReference type="NCBI Taxonomy" id="292800"/>
    <lineage>
        <taxon>Bacteria</taxon>
        <taxon>Bacillati</taxon>
        <taxon>Bacillota</taxon>
        <taxon>Clostridia</taxon>
        <taxon>Eubacteriales</taxon>
        <taxon>Oscillospiraceae</taxon>
        <taxon>Flavonifractor</taxon>
    </lineage>
</organism>
<dbReference type="NCBIfam" id="NF045974">
    <property type="entry name" value="conju_CD1108"/>
    <property type="match status" value="1"/>
</dbReference>
<evidence type="ECO:0000313" key="8">
    <source>
        <dbReference type="Proteomes" id="UP001211006"/>
    </source>
</evidence>
<evidence type="ECO:0000256" key="4">
    <source>
        <dbReference type="ARBA" id="ARBA00022807"/>
    </source>
</evidence>
<comment type="similarity">
    <text evidence="1">Belongs to the peptidase C40 family.</text>
</comment>
<dbReference type="RefSeq" id="WP_271907584.1">
    <property type="nucleotide sequence ID" value="NZ_JAQLWN010000017.1"/>
</dbReference>
<dbReference type="PROSITE" id="PS51935">
    <property type="entry name" value="NLPC_P60"/>
    <property type="match status" value="1"/>
</dbReference>
<reference evidence="7" key="1">
    <citation type="submission" date="2023-01" db="EMBL/GenBank/DDBJ databases">
        <title>Human gut microbiome strain richness.</title>
        <authorList>
            <person name="Chen-Liaw A."/>
        </authorList>
    </citation>
    <scope>NUCLEOTIDE SEQUENCE</scope>
    <source>
        <strain evidence="7">2225st1_A6_2225SCRN_200828</strain>
    </source>
</reference>
<proteinExistence type="inferred from homology"/>